<protein>
    <submittedName>
        <fullName evidence="1">Uncharacterized protein</fullName>
    </submittedName>
</protein>
<gene>
    <name evidence="1" type="ORF">CANARDRAFT_131822</name>
</gene>
<dbReference type="EMBL" id="KV453850">
    <property type="protein sequence ID" value="ODV86274.1"/>
    <property type="molecule type" value="Genomic_DNA"/>
</dbReference>
<proteinExistence type="predicted"/>
<name>A0A1E4T3G0_9ASCO</name>
<sequence length="54" mass="6150">MIDSIKSPQTQITTLQKSSARLKLYRIGSYCQREPGFEKKTLLNGLTIAIFFTL</sequence>
<dbReference type="Proteomes" id="UP000094801">
    <property type="component" value="Unassembled WGS sequence"/>
</dbReference>
<dbReference type="AlphaFoldDB" id="A0A1E4T3G0"/>
<accession>A0A1E4T3G0</accession>
<organism evidence="1 2">
    <name type="scientific">[Candida] arabinofermentans NRRL YB-2248</name>
    <dbReference type="NCBI Taxonomy" id="983967"/>
    <lineage>
        <taxon>Eukaryota</taxon>
        <taxon>Fungi</taxon>
        <taxon>Dikarya</taxon>
        <taxon>Ascomycota</taxon>
        <taxon>Saccharomycotina</taxon>
        <taxon>Pichiomycetes</taxon>
        <taxon>Pichiales</taxon>
        <taxon>Pichiaceae</taxon>
        <taxon>Ogataea</taxon>
        <taxon>Ogataea/Candida clade</taxon>
    </lineage>
</organism>
<keyword evidence="2" id="KW-1185">Reference proteome</keyword>
<evidence type="ECO:0000313" key="2">
    <source>
        <dbReference type="Proteomes" id="UP000094801"/>
    </source>
</evidence>
<reference evidence="2" key="1">
    <citation type="submission" date="2016-04" db="EMBL/GenBank/DDBJ databases">
        <title>Comparative genomics of biotechnologically important yeasts.</title>
        <authorList>
            <consortium name="DOE Joint Genome Institute"/>
            <person name="Riley R."/>
            <person name="Haridas S."/>
            <person name="Wolfe K.H."/>
            <person name="Lopes M.R."/>
            <person name="Hittinger C.T."/>
            <person name="Goker M."/>
            <person name="Salamov A."/>
            <person name="Wisecaver J."/>
            <person name="Long T.M."/>
            <person name="Aerts A.L."/>
            <person name="Barry K."/>
            <person name="Choi C."/>
            <person name="Clum A."/>
            <person name="Coughlan A.Y."/>
            <person name="Deshpande S."/>
            <person name="Douglass A.P."/>
            <person name="Hanson S.J."/>
            <person name="Klenk H.-P."/>
            <person name="Labutti K."/>
            <person name="Lapidus A."/>
            <person name="Lindquist E."/>
            <person name="Lipzen A."/>
            <person name="Meier-Kolthoff J.P."/>
            <person name="Ohm R.A."/>
            <person name="Otillar R.P."/>
            <person name="Pangilinan J."/>
            <person name="Peng Y."/>
            <person name="Rokas A."/>
            <person name="Rosa C.A."/>
            <person name="Scheuner C."/>
            <person name="Sibirny A.A."/>
            <person name="Slot J.C."/>
            <person name="Stielow J.B."/>
            <person name="Sun H."/>
            <person name="Kurtzman C.P."/>
            <person name="Blackwell M."/>
            <person name="Grigoriev I.V."/>
            <person name="Jeffries T.W."/>
        </authorList>
    </citation>
    <scope>NUCLEOTIDE SEQUENCE [LARGE SCALE GENOMIC DNA]</scope>
    <source>
        <strain evidence="2">NRRL YB-2248</strain>
    </source>
</reference>
<evidence type="ECO:0000313" key="1">
    <source>
        <dbReference type="EMBL" id="ODV86274.1"/>
    </source>
</evidence>